<protein>
    <recommendedName>
        <fullName evidence="5">Transmembrane protein</fullName>
    </recommendedName>
</protein>
<keyword evidence="1" id="KW-1133">Transmembrane helix</keyword>
<dbReference type="Proteomes" id="UP001160390">
    <property type="component" value="Unassembled WGS sequence"/>
</dbReference>
<dbReference type="EMBL" id="CABFNP030000627">
    <property type="protein sequence ID" value="CAI6067217.1"/>
    <property type="molecule type" value="Genomic_DNA"/>
</dbReference>
<reference evidence="3" key="1">
    <citation type="submission" date="2023-01" db="EMBL/GenBank/DDBJ databases">
        <authorList>
            <person name="Piombo E."/>
        </authorList>
    </citation>
    <scope>NUCLEOTIDE SEQUENCE</scope>
</reference>
<gene>
    <name evidence="3" type="ORF">CCHLO57077_00015763</name>
</gene>
<comment type="caution">
    <text evidence="3">The sequence shown here is derived from an EMBL/GenBank/DDBJ whole genome shotgun (WGS) entry which is preliminary data.</text>
</comment>
<feature type="chain" id="PRO_5041269917" description="Transmembrane protein" evidence="2">
    <location>
        <begin position="19"/>
        <end position="83"/>
    </location>
</feature>
<keyword evidence="4" id="KW-1185">Reference proteome</keyword>
<proteinExistence type="predicted"/>
<evidence type="ECO:0008006" key="5">
    <source>
        <dbReference type="Google" id="ProtNLM"/>
    </source>
</evidence>
<name>A0AA35LTE3_9HYPO</name>
<evidence type="ECO:0000256" key="2">
    <source>
        <dbReference type="SAM" id="SignalP"/>
    </source>
</evidence>
<evidence type="ECO:0000313" key="3">
    <source>
        <dbReference type="EMBL" id="CAI6067217.1"/>
    </source>
</evidence>
<feature type="signal peptide" evidence="2">
    <location>
        <begin position="1"/>
        <end position="18"/>
    </location>
</feature>
<feature type="transmembrane region" description="Helical" evidence="1">
    <location>
        <begin position="28"/>
        <end position="50"/>
    </location>
</feature>
<keyword evidence="1" id="KW-0472">Membrane</keyword>
<dbReference type="AlphaFoldDB" id="A0AA35LTE3"/>
<organism evidence="3 4">
    <name type="scientific">Clonostachys chloroleuca</name>
    <dbReference type="NCBI Taxonomy" id="1926264"/>
    <lineage>
        <taxon>Eukaryota</taxon>
        <taxon>Fungi</taxon>
        <taxon>Dikarya</taxon>
        <taxon>Ascomycota</taxon>
        <taxon>Pezizomycotina</taxon>
        <taxon>Sordariomycetes</taxon>
        <taxon>Hypocreomycetidae</taxon>
        <taxon>Hypocreales</taxon>
        <taxon>Bionectriaceae</taxon>
        <taxon>Clonostachys</taxon>
    </lineage>
</organism>
<evidence type="ECO:0000313" key="4">
    <source>
        <dbReference type="Proteomes" id="UP001160390"/>
    </source>
</evidence>
<keyword evidence="1" id="KW-0812">Transmembrane</keyword>
<accession>A0AA35LTE3</accession>
<evidence type="ECO:0000256" key="1">
    <source>
        <dbReference type="SAM" id="Phobius"/>
    </source>
</evidence>
<sequence length="83" mass="9031">MWLVFALPTLFAQPTALSTKQPGPSGYLGPQLLAGLSFLASFGFICVLHIRKLRGNTEIDSGLRDADDAFYLQTSNAQERASE</sequence>
<keyword evidence="2" id="KW-0732">Signal</keyword>